<reference evidence="2 3" key="1">
    <citation type="submission" date="2019-08" db="EMBL/GenBank/DDBJ databases">
        <title>Paraburkholderia sp. DCY113.</title>
        <authorList>
            <person name="Kang J."/>
        </authorList>
    </citation>
    <scope>NUCLEOTIDE SEQUENCE [LARGE SCALE GENOMIC DNA]</scope>
    <source>
        <strain evidence="2 3">DCY113</strain>
    </source>
</reference>
<evidence type="ECO:0000256" key="1">
    <source>
        <dbReference type="SAM" id="MobiDB-lite"/>
    </source>
</evidence>
<name>A0A5B0H8A8_9BURK</name>
<gene>
    <name evidence="2" type="ORF">FVF58_16075</name>
</gene>
<keyword evidence="3" id="KW-1185">Reference proteome</keyword>
<feature type="compositionally biased region" description="Basic and acidic residues" evidence="1">
    <location>
        <begin position="12"/>
        <end position="23"/>
    </location>
</feature>
<accession>A0A5B0H8A8</accession>
<dbReference type="AlphaFoldDB" id="A0A5B0H8A8"/>
<dbReference type="RefSeq" id="WP_149670867.1">
    <property type="nucleotide sequence ID" value="NZ_VTUZ01000009.1"/>
</dbReference>
<sequence length="69" mass="7943">MNYDSSKSRNIGRAERTNDKYDEGSPSEGVAQAVGKKREAARNWAWAHSHESYDWMDSHSLFNTRDSIH</sequence>
<evidence type="ECO:0000313" key="2">
    <source>
        <dbReference type="EMBL" id="KAA1011435.1"/>
    </source>
</evidence>
<dbReference type="Proteomes" id="UP000325273">
    <property type="component" value="Unassembled WGS sequence"/>
</dbReference>
<comment type="caution">
    <text evidence="2">The sequence shown here is derived from an EMBL/GenBank/DDBJ whole genome shotgun (WGS) entry which is preliminary data.</text>
</comment>
<protein>
    <submittedName>
        <fullName evidence="2">Uncharacterized protein</fullName>
    </submittedName>
</protein>
<dbReference type="EMBL" id="VTUZ01000009">
    <property type="protein sequence ID" value="KAA1011435.1"/>
    <property type="molecule type" value="Genomic_DNA"/>
</dbReference>
<feature type="region of interest" description="Disordered" evidence="1">
    <location>
        <begin position="1"/>
        <end position="38"/>
    </location>
</feature>
<organism evidence="2 3">
    <name type="scientific">Paraburkholderia panacisoli</name>
    <dbReference type="NCBI Taxonomy" id="2603818"/>
    <lineage>
        <taxon>Bacteria</taxon>
        <taxon>Pseudomonadati</taxon>
        <taxon>Pseudomonadota</taxon>
        <taxon>Betaproteobacteria</taxon>
        <taxon>Burkholderiales</taxon>
        <taxon>Burkholderiaceae</taxon>
        <taxon>Paraburkholderia</taxon>
    </lineage>
</organism>
<evidence type="ECO:0000313" key="3">
    <source>
        <dbReference type="Proteomes" id="UP000325273"/>
    </source>
</evidence>
<proteinExistence type="predicted"/>